<feature type="region of interest" description="Disordered" evidence="1">
    <location>
        <begin position="87"/>
        <end position="118"/>
    </location>
</feature>
<reference evidence="2" key="2">
    <citation type="submission" date="2021-02" db="EMBL/GenBank/DDBJ databases">
        <authorList>
            <person name="Kimball J.A."/>
            <person name="Haas M.W."/>
            <person name="Macchietto M."/>
            <person name="Kono T."/>
            <person name="Duquette J."/>
            <person name="Shao M."/>
        </authorList>
    </citation>
    <scope>NUCLEOTIDE SEQUENCE</scope>
    <source>
        <tissue evidence="2">Fresh leaf tissue</tissue>
    </source>
</reference>
<accession>A0A8J5S4L1</accession>
<protein>
    <submittedName>
        <fullName evidence="2">Uncharacterized protein</fullName>
    </submittedName>
</protein>
<keyword evidence="3" id="KW-1185">Reference proteome</keyword>
<evidence type="ECO:0000313" key="2">
    <source>
        <dbReference type="EMBL" id="KAG8049851.1"/>
    </source>
</evidence>
<sequence length="118" mass="13787">MPLGVCRYTCWASRDQHSKQREKGQLLLLKPYNDLVSGRKRGGWSPYINMSTCLAVYSFNFEVFRVNREDGEFDTIKNKFCCQPHDIKRRNSQEKGAVATSPEPQRPMAFLNQKQKRQ</sequence>
<reference evidence="2" key="1">
    <citation type="journal article" date="2021" name="bioRxiv">
        <title>Whole Genome Assembly and Annotation of Northern Wild Rice, Zizania palustris L., Supports a Whole Genome Duplication in the Zizania Genus.</title>
        <authorList>
            <person name="Haas M."/>
            <person name="Kono T."/>
            <person name="Macchietto M."/>
            <person name="Millas R."/>
            <person name="McGilp L."/>
            <person name="Shao M."/>
            <person name="Duquette J."/>
            <person name="Hirsch C.N."/>
            <person name="Kimball J."/>
        </authorList>
    </citation>
    <scope>NUCLEOTIDE SEQUENCE</scope>
    <source>
        <tissue evidence="2">Fresh leaf tissue</tissue>
    </source>
</reference>
<dbReference type="Proteomes" id="UP000729402">
    <property type="component" value="Unassembled WGS sequence"/>
</dbReference>
<organism evidence="2 3">
    <name type="scientific">Zizania palustris</name>
    <name type="common">Northern wild rice</name>
    <dbReference type="NCBI Taxonomy" id="103762"/>
    <lineage>
        <taxon>Eukaryota</taxon>
        <taxon>Viridiplantae</taxon>
        <taxon>Streptophyta</taxon>
        <taxon>Embryophyta</taxon>
        <taxon>Tracheophyta</taxon>
        <taxon>Spermatophyta</taxon>
        <taxon>Magnoliopsida</taxon>
        <taxon>Liliopsida</taxon>
        <taxon>Poales</taxon>
        <taxon>Poaceae</taxon>
        <taxon>BOP clade</taxon>
        <taxon>Oryzoideae</taxon>
        <taxon>Oryzeae</taxon>
        <taxon>Zizaniinae</taxon>
        <taxon>Zizania</taxon>
    </lineage>
</organism>
<evidence type="ECO:0000313" key="3">
    <source>
        <dbReference type="Proteomes" id="UP000729402"/>
    </source>
</evidence>
<evidence type="ECO:0000256" key="1">
    <source>
        <dbReference type="SAM" id="MobiDB-lite"/>
    </source>
</evidence>
<comment type="caution">
    <text evidence="2">The sequence shown here is derived from an EMBL/GenBank/DDBJ whole genome shotgun (WGS) entry which is preliminary data.</text>
</comment>
<dbReference type="EMBL" id="JAAALK010000289">
    <property type="protein sequence ID" value="KAG8049851.1"/>
    <property type="molecule type" value="Genomic_DNA"/>
</dbReference>
<proteinExistence type="predicted"/>
<gene>
    <name evidence="2" type="ORF">GUJ93_ZPchr0009g807</name>
</gene>
<name>A0A8J5S4L1_ZIZPA</name>
<dbReference type="AlphaFoldDB" id="A0A8J5S4L1"/>